<gene>
    <name evidence="5" type="primary">yerB_1</name>
    <name evidence="5" type="ORF">AMURIS_01513</name>
</gene>
<feature type="chain" id="PRO_5039719135" evidence="2">
    <location>
        <begin position="18"/>
        <end position="397"/>
    </location>
</feature>
<name>A0A2K4ZEB9_9FIRM</name>
<feature type="domain" description="DUF3048" evidence="3">
    <location>
        <begin position="70"/>
        <end position="199"/>
    </location>
</feature>
<keyword evidence="6" id="KW-1185">Reference proteome</keyword>
<proteinExistence type="predicted"/>
<dbReference type="AlphaFoldDB" id="A0A2K4ZEB9"/>
<evidence type="ECO:0000259" key="3">
    <source>
        <dbReference type="Pfam" id="PF11258"/>
    </source>
</evidence>
<dbReference type="SUPFAM" id="SSF159774">
    <property type="entry name" value="YerB-like"/>
    <property type="match status" value="1"/>
</dbReference>
<dbReference type="Gene3D" id="3.50.90.10">
    <property type="entry name" value="YerB-like"/>
    <property type="match status" value="1"/>
</dbReference>
<evidence type="ECO:0000259" key="4">
    <source>
        <dbReference type="Pfam" id="PF17479"/>
    </source>
</evidence>
<dbReference type="PROSITE" id="PS51257">
    <property type="entry name" value="PROKAR_LIPOPROTEIN"/>
    <property type="match status" value="1"/>
</dbReference>
<feature type="signal peptide" evidence="2">
    <location>
        <begin position="1"/>
        <end position="17"/>
    </location>
</feature>
<dbReference type="InterPro" id="IPR035328">
    <property type="entry name" value="DUF3048_C"/>
</dbReference>
<dbReference type="EMBL" id="OFSM01000006">
    <property type="protein sequence ID" value="SOY28800.1"/>
    <property type="molecule type" value="Genomic_DNA"/>
</dbReference>
<organism evidence="5 6">
    <name type="scientific">Acetatifactor muris</name>
    <dbReference type="NCBI Taxonomy" id="879566"/>
    <lineage>
        <taxon>Bacteria</taxon>
        <taxon>Bacillati</taxon>
        <taxon>Bacillota</taxon>
        <taxon>Clostridia</taxon>
        <taxon>Lachnospirales</taxon>
        <taxon>Lachnospiraceae</taxon>
        <taxon>Acetatifactor</taxon>
    </lineage>
</organism>
<dbReference type="RefSeq" id="WP_103238868.1">
    <property type="nucleotide sequence ID" value="NZ_JANJZD010000006.1"/>
</dbReference>
<dbReference type="Pfam" id="PF17479">
    <property type="entry name" value="DUF3048_C"/>
    <property type="match status" value="1"/>
</dbReference>
<feature type="region of interest" description="Disordered" evidence="1">
    <location>
        <begin position="43"/>
        <end position="65"/>
    </location>
</feature>
<evidence type="ECO:0000313" key="6">
    <source>
        <dbReference type="Proteomes" id="UP000236311"/>
    </source>
</evidence>
<evidence type="ECO:0000256" key="1">
    <source>
        <dbReference type="SAM" id="MobiDB-lite"/>
    </source>
</evidence>
<keyword evidence="5" id="KW-0449">Lipoprotein</keyword>
<dbReference type="Pfam" id="PF11258">
    <property type="entry name" value="DUF3048"/>
    <property type="match status" value="1"/>
</dbReference>
<dbReference type="Proteomes" id="UP000236311">
    <property type="component" value="Unassembled WGS sequence"/>
</dbReference>
<dbReference type="InterPro" id="IPR023158">
    <property type="entry name" value="YerB-like_sf"/>
</dbReference>
<feature type="domain" description="DUF3048" evidence="4">
    <location>
        <begin position="267"/>
        <end position="383"/>
    </location>
</feature>
<keyword evidence="2" id="KW-0732">Signal</keyword>
<sequence length="397" mass="43954">MKKKVLAVIIAAMAVLAGCGGEGGEPQSPVQTVKPVVIVDEPEVTSEPTEELTTTPEPEEDREGMYRSELTNEWIDESLQNQRPIAVMVDNEKTALPHYGLTQADVVYEIMNSTANGRVTRFMAIVKDWGSLTQFGSIRSTRETNIYLVGEWNAILCHDGGPYFVMGNSAANYKGLIAQKDYCDNLSGIFPRVENGKPSEFTEYIVQDDRSVKKSGKTVAEGISSKGYSVEYNEYYIGPHFKFSSQEYDLSGESGSFGCNEIQLKPFEHNNSRLEYNEATGTYDYYEYGEAHLDPENGNAQLTFENLIIQKCSFSVHEPAKEGYFIYNCLGSGEGYFITNGTAIDITWEKGGEAENGSGASLTVFRNKATGEEIVLNTGKTYIALVPDDTWNTIVIK</sequence>
<accession>A0A2K4ZEB9</accession>
<reference evidence="5 6" key="1">
    <citation type="submission" date="2018-01" db="EMBL/GenBank/DDBJ databases">
        <authorList>
            <person name="Gaut B.S."/>
            <person name="Morton B.R."/>
            <person name="Clegg M.T."/>
            <person name="Duvall M.R."/>
        </authorList>
    </citation>
    <scope>NUCLEOTIDE SEQUENCE [LARGE SCALE GENOMIC DNA]</scope>
    <source>
        <strain evidence="5">GP69</strain>
    </source>
</reference>
<evidence type="ECO:0000256" key="2">
    <source>
        <dbReference type="SAM" id="SignalP"/>
    </source>
</evidence>
<protein>
    <submittedName>
        <fullName evidence="5">Lipoprotein YerB</fullName>
    </submittedName>
</protein>
<dbReference type="InterPro" id="IPR021416">
    <property type="entry name" value="DUF3048_N"/>
</dbReference>
<evidence type="ECO:0000313" key="5">
    <source>
        <dbReference type="EMBL" id="SOY28800.1"/>
    </source>
</evidence>
<dbReference type="OrthoDB" id="9779102at2"/>